<dbReference type="Pfam" id="PF02768">
    <property type="entry name" value="DNA_pol3_beta_3"/>
    <property type="match status" value="1"/>
</dbReference>
<dbReference type="PANTHER" id="PTHR30478">
    <property type="entry name" value="DNA POLYMERASE III SUBUNIT BETA"/>
    <property type="match status" value="1"/>
</dbReference>
<dbReference type="GO" id="GO:0003677">
    <property type="term" value="F:DNA binding"/>
    <property type="evidence" value="ECO:0007669"/>
    <property type="project" value="UniProtKB-UniRule"/>
</dbReference>
<evidence type="ECO:0000256" key="8">
    <source>
        <dbReference type="ARBA" id="ARBA00022932"/>
    </source>
</evidence>
<protein>
    <recommendedName>
        <fullName evidence="3 10">Beta sliding clamp</fullName>
    </recommendedName>
</protein>
<dbReference type="Proteomes" id="UP000823597">
    <property type="component" value="Unassembled WGS sequence"/>
</dbReference>
<evidence type="ECO:0000259" key="12">
    <source>
        <dbReference type="Pfam" id="PF02767"/>
    </source>
</evidence>
<dbReference type="SUPFAM" id="SSF55979">
    <property type="entry name" value="DNA clamp"/>
    <property type="match status" value="3"/>
</dbReference>
<accession>A0A9D9I4U8</accession>
<evidence type="ECO:0000256" key="4">
    <source>
        <dbReference type="ARBA" id="ARBA00022490"/>
    </source>
</evidence>
<dbReference type="Pfam" id="PF02767">
    <property type="entry name" value="DNA_pol3_beta_2"/>
    <property type="match status" value="1"/>
</dbReference>
<evidence type="ECO:0000259" key="11">
    <source>
        <dbReference type="Pfam" id="PF00712"/>
    </source>
</evidence>
<dbReference type="InterPro" id="IPR046938">
    <property type="entry name" value="DNA_clamp_sf"/>
</dbReference>
<dbReference type="GO" id="GO:0005737">
    <property type="term" value="C:cytoplasm"/>
    <property type="evidence" value="ECO:0007669"/>
    <property type="project" value="UniProtKB-SubCell"/>
</dbReference>
<gene>
    <name evidence="14" type="primary">dnaN</name>
    <name evidence="14" type="ORF">IAB93_03560</name>
</gene>
<evidence type="ECO:0000256" key="5">
    <source>
        <dbReference type="ARBA" id="ARBA00022679"/>
    </source>
</evidence>
<evidence type="ECO:0000313" key="14">
    <source>
        <dbReference type="EMBL" id="MBO8465056.1"/>
    </source>
</evidence>
<evidence type="ECO:0000256" key="7">
    <source>
        <dbReference type="ARBA" id="ARBA00022705"/>
    </source>
</evidence>
<dbReference type="InterPro" id="IPR022637">
    <property type="entry name" value="DNA_polIII_beta_cen"/>
</dbReference>
<proteinExistence type="inferred from homology"/>
<keyword evidence="7 10" id="KW-0235">DNA replication</keyword>
<dbReference type="GO" id="GO:0006271">
    <property type="term" value="P:DNA strand elongation involved in DNA replication"/>
    <property type="evidence" value="ECO:0007669"/>
    <property type="project" value="TreeGrafter"/>
</dbReference>
<comment type="similarity">
    <text evidence="2 10">Belongs to the beta sliding clamp family.</text>
</comment>
<comment type="subunit">
    <text evidence="10">Forms a ring-shaped head-to-tail homodimer around DNA.</text>
</comment>
<feature type="domain" description="DNA polymerase III beta sliding clamp N-terminal" evidence="11">
    <location>
        <begin position="1"/>
        <end position="120"/>
    </location>
</feature>
<evidence type="ECO:0000313" key="15">
    <source>
        <dbReference type="Proteomes" id="UP000823597"/>
    </source>
</evidence>
<dbReference type="AlphaFoldDB" id="A0A9D9I4U8"/>
<evidence type="ECO:0000256" key="2">
    <source>
        <dbReference type="ARBA" id="ARBA00010752"/>
    </source>
</evidence>
<feature type="domain" description="DNA polymerase III beta sliding clamp C-terminal" evidence="13">
    <location>
        <begin position="246"/>
        <end position="370"/>
    </location>
</feature>
<keyword evidence="4 10" id="KW-0963">Cytoplasm</keyword>
<evidence type="ECO:0000256" key="9">
    <source>
        <dbReference type="ARBA" id="ARBA00023125"/>
    </source>
</evidence>
<sequence length="373" mass="41713">MKFTISSSELLKELLSLQRVISAKTVQPILENFLFVLKGNTLEITASDMETTLRRTISIDDVESDGSIAVPAKLLTDSLREFPDQPLSFEVKTDTSMEILWTNGQSQIPYFPASDYPQIPETPAGASRLDIAAETLLNGINYTIYATAEEEFRPVMNGILFDMEKEGLTLVASDAHKLVCYTTDTVKSEEESSFILHKKPAAILKGLLSKSEDTVKISFDKKNAYFEFEGTIMVCRLIEGKYPAYKSVIPTNNPNVLTIDRTSLLNAVRRVAVCSDQATSQIKLRLHDNELDISAQDLGFSTSAFEKMDCQYEGFELEIGFKASFMIEILGNLPYNEIEIRFGDAYKAALILPAYEEEDTDKICALIMPIRLN</sequence>
<comment type="function">
    <text evidence="10">Confers DNA tethering and processivity to DNA polymerases and other proteins. Acts as a clamp, forming a ring around DNA (a reaction catalyzed by the clamp-loading complex) which diffuses in an ATP-independent manner freely and bidirectionally along dsDNA. Initially characterized for its ability to contact the catalytic subunit of DNA polymerase III (Pol III), a complex, multichain enzyme responsible for most of the replicative synthesis in bacteria; Pol III exhibits 3'-5' exonuclease proofreading activity. The beta chain is required for initiation of replication as well as for processivity of DNA replication.</text>
</comment>
<dbReference type="Gene3D" id="3.10.150.10">
    <property type="entry name" value="DNA Polymerase III, subunit A, domain 2"/>
    <property type="match status" value="1"/>
</dbReference>
<feature type="domain" description="DNA polymerase III beta sliding clamp central" evidence="12">
    <location>
        <begin position="131"/>
        <end position="243"/>
    </location>
</feature>
<dbReference type="EMBL" id="JADIME010000037">
    <property type="protein sequence ID" value="MBO8465056.1"/>
    <property type="molecule type" value="Genomic_DNA"/>
</dbReference>
<keyword evidence="5 10" id="KW-0808">Transferase</keyword>
<evidence type="ECO:0000256" key="10">
    <source>
        <dbReference type="PIRNR" id="PIRNR000804"/>
    </source>
</evidence>
<comment type="subcellular location">
    <subcellularLocation>
        <location evidence="1 10">Cytoplasm</location>
    </subcellularLocation>
</comment>
<keyword evidence="8 10" id="KW-0239">DNA-directed DNA polymerase</keyword>
<dbReference type="GO" id="GO:0008408">
    <property type="term" value="F:3'-5' exonuclease activity"/>
    <property type="evidence" value="ECO:0007669"/>
    <property type="project" value="InterPro"/>
</dbReference>
<dbReference type="CDD" id="cd00140">
    <property type="entry name" value="beta_clamp"/>
    <property type="match status" value="1"/>
</dbReference>
<dbReference type="Gene3D" id="3.70.10.10">
    <property type="match status" value="1"/>
</dbReference>
<dbReference type="GO" id="GO:0003887">
    <property type="term" value="F:DNA-directed DNA polymerase activity"/>
    <property type="evidence" value="ECO:0007669"/>
    <property type="project" value="UniProtKB-UniRule"/>
</dbReference>
<organism evidence="14 15">
    <name type="scientific">Candidatus Merdivivens pullistercoris</name>
    <dbReference type="NCBI Taxonomy" id="2840873"/>
    <lineage>
        <taxon>Bacteria</taxon>
        <taxon>Pseudomonadati</taxon>
        <taxon>Bacteroidota</taxon>
        <taxon>Bacteroidia</taxon>
        <taxon>Bacteroidales</taxon>
        <taxon>Muribaculaceae</taxon>
        <taxon>Muribaculaceae incertae sedis</taxon>
        <taxon>Candidatus Merdivivens</taxon>
    </lineage>
</organism>
<evidence type="ECO:0000256" key="6">
    <source>
        <dbReference type="ARBA" id="ARBA00022695"/>
    </source>
</evidence>
<comment type="caution">
    <text evidence="14">The sequence shown here is derived from an EMBL/GenBank/DDBJ whole genome shotgun (WGS) entry which is preliminary data.</text>
</comment>
<dbReference type="SMART" id="SM00480">
    <property type="entry name" value="POL3Bc"/>
    <property type="match status" value="1"/>
</dbReference>
<evidence type="ECO:0000256" key="1">
    <source>
        <dbReference type="ARBA" id="ARBA00004496"/>
    </source>
</evidence>
<dbReference type="InterPro" id="IPR022634">
    <property type="entry name" value="DNA_polIII_beta_N"/>
</dbReference>
<evidence type="ECO:0000256" key="3">
    <source>
        <dbReference type="ARBA" id="ARBA00021035"/>
    </source>
</evidence>
<keyword evidence="6 10" id="KW-0548">Nucleotidyltransferase</keyword>
<dbReference type="GO" id="GO:0009360">
    <property type="term" value="C:DNA polymerase III complex"/>
    <property type="evidence" value="ECO:0007669"/>
    <property type="project" value="InterPro"/>
</dbReference>
<reference evidence="14" key="1">
    <citation type="submission" date="2020-10" db="EMBL/GenBank/DDBJ databases">
        <authorList>
            <person name="Gilroy R."/>
        </authorList>
    </citation>
    <scope>NUCLEOTIDE SEQUENCE</scope>
    <source>
        <strain evidence="14">10037</strain>
    </source>
</reference>
<dbReference type="InterPro" id="IPR022635">
    <property type="entry name" value="DNA_polIII_beta_C"/>
</dbReference>
<dbReference type="PANTHER" id="PTHR30478:SF0">
    <property type="entry name" value="BETA SLIDING CLAMP"/>
    <property type="match status" value="1"/>
</dbReference>
<dbReference type="PIRSF" id="PIRSF000804">
    <property type="entry name" value="DNA_pol_III_b"/>
    <property type="match status" value="1"/>
</dbReference>
<name>A0A9D9I4U8_9BACT</name>
<keyword evidence="9" id="KW-0238">DNA-binding</keyword>
<reference evidence="14" key="2">
    <citation type="journal article" date="2021" name="PeerJ">
        <title>Extensive microbial diversity within the chicken gut microbiome revealed by metagenomics and culture.</title>
        <authorList>
            <person name="Gilroy R."/>
            <person name="Ravi A."/>
            <person name="Getino M."/>
            <person name="Pursley I."/>
            <person name="Horton D.L."/>
            <person name="Alikhan N.F."/>
            <person name="Baker D."/>
            <person name="Gharbi K."/>
            <person name="Hall N."/>
            <person name="Watson M."/>
            <person name="Adriaenssens E.M."/>
            <person name="Foster-Nyarko E."/>
            <person name="Jarju S."/>
            <person name="Secka A."/>
            <person name="Antonio M."/>
            <person name="Oren A."/>
            <person name="Chaudhuri R.R."/>
            <person name="La Ragione R."/>
            <person name="Hildebrand F."/>
            <person name="Pallen M.J."/>
        </authorList>
    </citation>
    <scope>NUCLEOTIDE SEQUENCE</scope>
    <source>
        <strain evidence="14">10037</strain>
    </source>
</reference>
<dbReference type="InterPro" id="IPR001001">
    <property type="entry name" value="DNA_polIII_beta"/>
</dbReference>
<evidence type="ECO:0000259" key="13">
    <source>
        <dbReference type="Pfam" id="PF02768"/>
    </source>
</evidence>
<dbReference type="NCBIfam" id="TIGR00663">
    <property type="entry name" value="dnan"/>
    <property type="match status" value="1"/>
</dbReference>
<dbReference type="Pfam" id="PF00712">
    <property type="entry name" value="DNA_pol3_beta"/>
    <property type="match status" value="1"/>
</dbReference>